<organism evidence="1 2">
    <name type="scientific">Schizophyllum amplum</name>
    <dbReference type="NCBI Taxonomy" id="97359"/>
    <lineage>
        <taxon>Eukaryota</taxon>
        <taxon>Fungi</taxon>
        <taxon>Dikarya</taxon>
        <taxon>Basidiomycota</taxon>
        <taxon>Agaricomycotina</taxon>
        <taxon>Agaricomycetes</taxon>
        <taxon>Agaricomycetidae</taxon>
        <taxon>Agaricales</taxon>
        <taxon>Schizophyllaceae</taxon>
        <taxon>Schizophyllum</taxon>
    </lineage>
</organism>
<proteinExistence type="predicted"/>
<evidence type="ECO:0000313" key="1">
    <source>
        <dbReference type="EMBL" id="TRM66463.1"/>
    </source>
</evidence>
<evidence type="ECO:0008006" key="3">
    <source>
        <dbReference type="Google" id="ProtNLM"/>
    </source>
</evidence>
<reference evidence="1 2" key="1">
    <citation type="journal article" date="2019" name="New Phytol.">
        <title>Comparative genomics reveals unique wood-decay strategies and fruiting body development in the Schizophyllaceae.</title>
        <authorList>
            <person name="Almasi E."/>
            <person name="Sahu N."/>
            <person name="Krizsan K."/>
            <person name="Balint B."/>
            <person name="Kovacs G.M."/>
            <person name="Kiss B."/>
            <person name="Cseklye J."/>
            <person name="Drula E."/>
            <person name="Henrissat B."/>
            <person name="Nagy I."/>
            <person name="Chovatia M."/>
            <person name="Adam C."/>
            <person name="LaButti K."/>
            <person name="Lipzen A."/>
            <person name="Riley R."/>
            <person name="Grigoriev I.V."/>
            <person name="Nagy L.G."/>
        </authorList>
    </citation>
    <scope>NUCLEOTIDE SEQUENCE [LARGE SCALE GENOMIC DNA]</scope>
    <source>
        <strain evidence="1 2">NL-1724</strain>
    </source>
</reference>
<dbReference type="AlphaFoldDB" id="A0A550CNT3"/>
<dbReference type="OrthoDB" id="2757422at2759"/>
<dbReference type="STRING" id="97359.A0A550CNT3"/>
<comment type="caution">
    <text evidence="1">The sequence shown here is derived from an EMBL/GenBank/DDBJ whole genome shotgun (WGS) entry which is preliminary data.</text>
</comment>
<dbReference type="EMBL" id="VDMD01000003">
    <property type="protein sequence ID" value="TRM66463.1"/>
    <property type="molecule type" value="Genomic_DNA"/>
</dbReference>
<sequence length="176" mass="20129">MNLPENAEKDLWFPDGNVIIRAGERLCRVYKGFLTSQSPVLADMFSIPQPPDAQTIDGLPVVVFPDAPEEVLHWLKAMLSPESFEVYPVKIEMRKLFAVLRLSHKYDVQYLRQRALYHLSTDLLTELETTFPLAGYPQDSSVLNGSYLQYHEFLLDVVPLAREVDAAWLLPPALHY</sequence>
<evidence type="ECO:0000313" key="2">
    <source>
        <dbReference type="Proteomes" id="UP000320762"/>
    </source>
</evidence>
<keyword evidence="2" id="KW-1185">Reference proteome</keyword>
<dbReference type="Gene3D" id="3.30.710.10">
    <property type="entry name" value="Potassium Channel Kv1.1, Chain A"/>
    <property type="match status" value="1"/>
</dbReference>
<dbReference type="InterPro" id="IPR011333">
    <property type="entry name" value="SKP1/BTB/POZ_sf"/>
</dbReference>
<protein>
    <recommendedName>
        <fullName evidence="3">BTB domain-containing protein</fullName>
    </recommendedName>
</protein>
<accession>A0A550CNT3</accession>
<feature type="non-terminal residue" evidence="1">
    <location>
        <position position="176"/>
    </location>
</feature>
<dbReference type="Proteomes" id="UP000320762">
    <property type="component" value="Unassembled WGS sequence"/>
</dbReference>
<gene>
    <name evidence="1" type="ORF">BD626DRAFT_425846</name>
</gene>
<name>A0A550CNT3_9AGAR</name>